<organism evidence="2 3">
    <name type="scientific">Trypanosoma cruzi (strain CL Brener)</name>
    <dbReference type="NCBI Taxonomy" id="353153"/>
    <lineage>
        <taxon>Eukaryota</taxon>
        <taxon>Discoba</taxon>
        <taxon>Euglenozoa</taxon>
        <taxon>Kinetoplastea</taxon>
        <taxon>Metakinetoplastina</taxon>
        <taxon>Trypanosomatida</taxon>
        <taxon>Trypanosomatidae</taxon>
        <taxon>Trypanosoma</taxon>
        <taxon>Schizotrypanum</taxon>
    </lineage>
</organism>
<keyword evidence="3" id="KW-1185">Reference proteome</keyword>
<sequence length="117" mass="12693">GRGSRGCEGLPQAQGGQQDAVHDGQPDPRVVPAHGARAQVRVRCCTHDWGGEAARRCGAVGVVWRCHAGGCEDVEDTELFDWEEVADVAAQRECMTDCLCWEGPTILRPVLEGRVLR</sequence>
<dbReference type="InParanoid" id="Q4CM62"/>
<dbReference type="KEGG" id="tcr:510037.5"/>
<keyword evidence="2" id="KW-0251">Elongation factor</keyword>
<accession>Q4CM62</accession>
<feature type="region of interest" description="Disordered" evidence="1">
    <location>
        <begin position="1"/>
        <end position="32"/>
    </location>
</feature>
<dbReference type="PaxDb" id="353153-Q4CM62"/>
<dbReference type="EMBL" id="AAHK01003648">
    <property type="protein sequence ID" value="EAN81364.1"/>
    <property type="molecule type" value="Genomic_DNA"/>
</dbReference>
<feature type="non-terminal residue" evidence="2">
    <location>
        <position position="1"/>
    </location>
</feature>
<gene>
    <name evidence="2" type="ORF">Tc00.1047053510037.5</name>
</gene>
<protein>
    <submittedName>
        <fullName evidence="2">Elongation factor 1-gamma (EF-1-gamma), putative</fullName>
    </submittedName>
</protein>
<reference evidence="2 3" key="1">
    <citation type="journal article" date="2005" name="Science">
        <title>The genome sequence of Trypanosoma cruzi, etiologic agent of Chagas disease.</title>
        <authorList>
            <person name="El-Sayed N.M."/>
            <person name="Myler P.J."/>
            <person name="Bartholomeu D.C."/>
            <person name="Nilsson D."/>
            <person name="Aggarwal G."/>
            <person name="Tran A.N."/>
            <person name="Ghedin E."/>
            <person name="Worthey E.A."/>
            <person name="Delcher A.L."/>
            <person name="Blandin G."/>
            <person name="Westenberger S.J."/>
            <person name="Caler E."/>
            <person name="Cerqueira G.C."/>
            <person name="Branche C."/>
            <person name="Haas B."/>
            <person name="Anupama A."/>
            <person name="Arner E."/>
            <person name="Aslund L."/>
            <person name="Attipoe P."/>
            <person name="Bontempi E."/>
            <person name="Bringaud F."/>
            <person name="Burton P."/>
            <person name="Cadag E."/>
            <person name="Campbell D.A."/>
            <person name="Carrington M."/>
            <person name="Crabtree J."/>
            <person name="Darban H."/>
            <person name="da Silveira J.F."/>
            <person name="de Jong P."/>
            <person name="Edwards K."/>
            <person name="Englund P.T."/>
            <person name="Fazelina G."/>
            <person name="Feldblyum T."/>
            <person name="Ferella M."/>
            <person name="Frasch A.C."/>
            <person name="Gull K."/>
            <person name="Horn D."/>
            <person name="Hou L."/>
            <person name="Huang Y."/>
            <person name="Kindlund E."/>
            <person name="Klingbeil M."/>
            <person name="Kluge S."/>
            <person name="Koo H."/>
            <person name="Lacerda D."/>
            <person name="Levin M.J."/>
            <person name="Lorenzi H."/>
            <person name="Louie T."/>
            <person name="Machado C.R."/>
            <person name="McCulloch R."/>
            <person name="McKenna A."/>
            <person name="Mizuno Y."/>
            <person name="Mottram J.C."/>
            <person name="Nelson S."/>
            <person name="Ochaya S."/>
            <person name="Osoegawa K."/>
            <person name="Pai G."/>
            <person name="Parsons M."/>
            <person name="Pentony M."/>
            <person name="Pettersson U."/>
            <person name="Pop M."/>
            <person name="Ramirez J.L."/>
            <person name="Rinta J."/>
            <person name="Robertson L."/>
            <person name="Salzberg S.L."/>
            <person name="Sanchez D.O."/>
            <person name="Seyler A."/>
            <person name="Sharma R."/>
            <person name="Shetty J."/>
            <person name="Simpson A.J."/>
            <person name="Sisk E."/>
            <person name="Tammi M.T."/>
            <person name="Tarleton R."/>
            <person name="Teixeira S."/>
            <person name="Van Aken S."/>
            <person name="Vogt C."/>
            <person name="Ward P.N."/>
            <person name="Wickstead B."/>
            <person name="Wortman J."/>
            <person name="White O."/>
            <person name="Fraser C.M."/>
            <person name="Stuart K.D."/>
            <person name="Andersson B."/>
        </authorList>
    </citation>
    <scope>NUCLEOTIDE SEQUENCE [LARGE SCALE GENOMIC DNA]</scope>
    <source>
        <strain evidence="2 3">CL Brener</strain>
    </source>
</reference>
<proteinExistence type="predicted"/>
<evidence type="ECO:0000313" key="3">
    <source>
        <dbReference type="Proteomes" id="UP000002296"/>
    </source>
</evidence>
<dbReference type="GeneID" id="3532252"/>
<dbReference type="AlphaFoldDB" id="Q4CM62"/>
<dbReference type="Proteomes" id="UP000002296">
    <property type="component" value="Unassembled WGS sequence"/>
</dbReference>
<keyword evidence="2" id="KW-0648">Protein biosynthesis</keyword>
<dbReference type="RefSeq" id="XP_802810.1">
    <property type="nucleotide sequence ID" value="XM_797717.1"/>
</dbReference>
<evidence type="ECO:0000313" key="2">
    <source>
        <dbReference type="EMBL" id="EAN81364.1"/>
    </source>
</evidence>
<dbReference type="STRING" id="353153.Q4CM62"/>
<dbReference type="GO" id="GO:0003746">
    <property type="term" value="F:translation elongation factor activity"/>
    <property type="evidence" value="ECO:0007669"/>
    <property type="project" value="UniProtKB-KW"/>
</dbReference>
<name>Q4CM62_TRYCC</name>
<evidence type="ECO:0000256" key="1">
    <source>
        <dbReference type="SAM" id="MobiDB-lite"/>
    </source>
</evidence>
<comment type="caution">
    <text evidence="2">The sequence shown here is derived from an EMBL/GenBank/DDBJ whole genome shotgun (WGS) entry which is preliminary data.</text>
</comment>